<reference evidence="1 2" key="1">
    <citation type="submission" date="2023-07" db="EMBL/GenBank/DDBJ databases">
        <title>Genomic Encyclopedia of Type Strains, Phase IV (KMG-IV): sequencing the most valuable type-strain genomes for metagenomic binning, comparative biology and taxonomic classification.</title>
        <authorList>
            <person name="Goeker M."/>
        </authorList>
    </citation>
    <scope>NUCLEOTIDE SEQUENCE [LARGE SCALE GENOMIC DNA]</scope>
    <source>
        <strain evidence="1 2">DSM 25963</strain>
    </source>
</reference>
<evidence type="ECO:0000313" key="1">
    <source>
        <dbReference type="EMBL" id="MDP9751577.1"/>
    </source>
</evidence>
<sequence>MSTKESIIPVGIVPAMEDVGIDDAHLRDVDYIEKVAQAVFNGLIRFY</sequence>
<keyword evidence="2" id="KW-1185">Reference proteome</keyword>
<proteinExistence type="predicted"/>
<comment type="caution">
    <text evidence="1">The sequence shown here is derived from an EMBL/GenBank/DDBJ whole genome shotgun (WGS) entry which is preliminary data.</text>
</comment>
<dbReference type="EMBL" id="JAURUP010000026">
    <property type="protein sequence ID" value="MDP9751577.1"/>
    <property type="molecule type" value="Genomic_DNA"/>
</dbReference>
<protein>
    <submittedName>
        <fullName evidence="1">Uncharacterized protein</fullName>
    </submittedName>
</protein>
<organism evidence="1 2">
    <name type="scientific">Thermoanaerobacter pentosaceus</name>
    <dbReference type="NCBI Taxonomy" id="694059"/>
    <lineage>
        <taxon>Bacteria</taxon>
        <taxon>Bacillati</taxon>
        <taxon>Bacillota</taxon>
        <taxon>Clostridia</taxon>
        <taxon>Thermoanaerobacterales</taxon>
        <taxon>Thermoanaerobacteraceae</taxon>
        <taxon>Thermoanaerobacter</taxon>
    </lineage>
</organism>
<dbReference type="Proteomes" id="UP001223886">
    <property type="component" value="Unassembled WGS sequence"/>
</dbReference>
<evidence type="ECO:0000313" key="2">
    <source>
        <dbReference type="Proteomes" id="UP001223886"/>
    </source>
</evidence>
<accession>A0ABT9M642</accession>
<dbReference type="RefSeq" id="WP_232192564.1">
    <property type="nucleotide sequence ID" value="NZ_JAURUP010000026.1"/>
</dbReference>
<name>A0ABT9M642_9THEO</name>
<gene>
    <name evidence="1" type="ORF">J2S24_002089</name>
</gene>